<feature type="region of interest" description="Disordered" evidence="2">
    <location>
        <begin position="233"/>
        <end position="308"/>
    </location>
</feature>
<gene>
    <name evidence="3" type="ORF">TCEB3V08_LOCUS5542</name>
</gene>
<dbReference type="GO" id="GO:0036126">
    <property type="term" value="C:sperm flagellum"/>
    <property type="evidence" value="ECO:0007669"/>
    <property type="project" value="TreeGrafter"/>
</dbReference>
<evidence type="ECO:0000256" key="1">
    <source>
        <dbReference type="ARBA" id="ARBA00008738"/>
    </source>
</evidence>
<feature type="region of interest" description="Disordered" evidence="2">
    <location>
        <begin position="362"/>
        <end position="390"/>
    </location>
</feature>
<sequence length="390" mass="45042">MLYSKSRNGDLGAEDPQPLLSKNGTSQQKADFKPMTPERAIVKRHPDNLKVSDNDFVSSTQHREDYPEHWAVRPQQPFKQKDNLIITQGNFQSISSSNEAFQAHEVVSRTKITRHKDNLTSEGDMTFECSSKNDFTEKSSPRDKPVRRRTWTKQDAKMYFETTNSEEYKKHSQTQQVVQQVHHRDNLVTEKGTFISSTTSQQDYQFTQNIERQTQKKHADNLKIEGTFEGISRSKDDFKPVKGERMETKKPKDNLKPEGKFTGKPENSDEFQIMKGDRAEVKKPKDNLKPEGEFERPKFLGYSPGERADIIKHPDNLKIEGDFERPTPTKYGPAERSLVKKPKDNLRPEDLNLDDMDLVRERTSKNQRTISGQKVILRDPNPQGIHQEKG</sequence>
<dbReference type="PANTHER" id="PTHR31516:SF17">
    <property type="entry name" value="STABILIZER OF AXONEMAL MICROTUBULES 2"/>
    <property type="match status" value="1"/>
</dbReference>
<proteinExistence type="inferred from homology"/>
<feature type="compositionally biased region" description="Basic and acidic residues" evidence="2">
    <location>
        <begin position="233"/>
        <end position="267"/>
    </location>
</feature>
<dbReference type="AlphaFoldDB" id="A0A7R9GXZ7"/>
<comment type="similarity">
    <text evidence="1">Belongs to the FAM154 family.</text>
</comment>
<name>A0A7R9GXZ7_TIMCR</name>
<dbReference type="GO" id="GO:0036064">
    <property type="term" value="C:ciliary basal body"/>
    <property type="evidence" value="ECO:0007669"/>
    <property type="project" value="TreeGrafter"/>
</dbReference>
<evidence type="ECO:0000256" key="2">
    <source>
        <dbReference type="SAM" id="MobiDB-lite"/>
    </source>
</evidence>
<evidence type="ECO:0000313" key="3">
    <source>
        <dbReference type="EMBL" id="CAD7400467.1"/>
    </source>
</evidence>
<accession>A0A7R9GXZ7</accession>
<feature type="compositionally biased region" description="Basic and acidic residues" evidence="2">
    <location>
        <begin position="275"/>
        <end position="298"/>
    </location>
</feature>
<dbReference type="GO" id="GO:0005814">
    <property type="term" value="C:centriole"/>
    <property type="evidence" value="ECO:0007669"/>
    <property type="project" value="TreeGrafter"/>
</dbReference>
<organism evidence="3">
    <name type="scientific">Timema cristinae</name>
    <name type="common">Walking stick</name>
    <dbReference type="NCBI Taxonomy" id="61476"/>
    <lineage>
        <taxon>Eukaryota</taxon>
        <taxon>Metazoa</taxon>
        <taxon>Ecdysozoa</taxon>
        <taxon>Arthropoda</taxon>
        <taxon>Hexapoda</taxon>
        <taxon>Insecta</taxon>
        <taxon>Pterygota</taxon>
        <taxon>Neoptera</taxon>
        <taxon>Polyneoptera</taxon>
        <taxon>Phasmatodea</taxon>
        <taxon>Timematodea</taxon>
        <taxon>Timematoidea</taxon>
        <taxon>Timematidae</taxon>
        <taxon>Timema</taxon>
    </lineage>
</organism>
<dbReference type="InterPro" id="IPR033336">
    <property type="entry name" value="SAXO1/2"/>
</dbReference>
<dbReference type="GO" id="GO:0008017">
    <property type="term" value="F:microtubule binding"/>
    <property type="evidence" value="ECO:0007669"/>
    <property type="project" value="InterPro"/>
</dbReference>
<dbReference type="EMBL" id="OC318080">
    <property type="protein sequence ID" value="CAD7400467.1"/>
    <property type="molecule type" value="Genomic_DNA"/>
</dbReference>
<dbReference type="GO" id="GO:0005879">
    <property type="term" value="C:axonemal microtubule"/>
    <property type="evidence" value="ECO:0007669"/>
    <property type="project" value="TreeGrafter"/>
</dbReference>
<feature type="compositionally biased region" description="Polar residues" evidence="2">
    <location>
        <begin position="20"/>
        <end position="29"/>
    </location>
</feature>
<dbReference type="PANTHER" id="PTHR31516">
    <property type="entry name" value="STABILIZER OF AXONEMAL MICROTUBULES 2"/>
    <property type="match status" value="1"/>
</dbReference>
<feature type="region of interest" description="Disordered" evidence="2">
    <location>
        <begin position="1"/>
        <end position="35"/>
    </location>
</feature>
<protein>
    <submittedName>
        <fullName evidence="3">Uncharacterized protein</fullName>
    </submittedName>
</protein>
<reference evidence="3" key="1">
    <citation type="submission" date="2020-11" db="EMBL/GenBank/DDBJ databases">
        <authorList>
            <person name="Tran Van P."/>
        </authorList>
    </citation>
    <scope>NUCLEOTIDE SEQUENCE</scope>
</reference>